<dbReference type="PANTHER" id="PTHR30244">
    <property type="entry name" value="TRANSAMINASE"/>
    <property type="match status" value="1"/>
</dbReference>
<dbReference type="AlphaFoldDB" id="A0A1F8ELM6"/>
<keyword evidence="1" id="KW-0663">Pyridoxal phosphate</keyword>
<evidence type="ECO:0008006" key="4">
    <source>
        <dbReference type="Google" id="ProtNLM"/>
    </source>
</evidence>
<name>A0A1F8ELM6_9BACT</name>
<dbReference type="PIRSF" id="PIRSF000390">
    <property type="entry name" value="PLP_StrS"/>
    <property type="match status" value="1"/>
</dbReference>
<dbReference type="InterPro" id="IPR015421">
    <property type="entry name" value="PyrdxlP-dep_Trfase_major"/>
</dbReference>
<dbReference type="Proteomes" id="UP000177117">
    <property type="component" value="Unassembled WGS sequence"/>
</dbReference>
<dbReference type="InterPro" id="IPR000653">
    <property type="entry name" value="DegT/StrS_aminotransferase"/>
</dbReference>
<protein>
    <recommendedName>
        <fullName evidence="4">NarL family transcriptional regulator</fullName>
    </recommendedName>
</protein>
<dbReference type="GO" id="GO:0000271">
    <property type="term" value="P:polysaccharide biosynthetic process"/>
    <property type="evidence" value="ECO:0007669"/>
    <property type="project" value="TreeGrafter"/>
</dbReference>
<comment type="caution">
    <text evidence="2">The sequence shown here is derived from an EMBL/GenBank/DDBJ whole genome shotgun (WGS) entry which is preliminary data.</text>
</comment>
<organism evidence="2 3">
    <name type="scientific">Candidatus Yanofskybacteria bacterium RIFCSPHIGHO2_01_FULL_41_53</name>
    <dbReference type="NCBI Taxonomy" id="1802663"/>
    <lineage>
        <taxon>Bacteria</taxon>
        <taxon>Candidatus Yanofskyibacteriota</taxon>
    </lineage>
</organism>
<accession>A0A1F8ELM6</accession>
<comment type="similarity">
    <text evidence="1">Belongs to the DegT/DnrJ/EryC1 family.</text>
</comment>
<dbReference type="GO" id="GO:0030170">
    <property type="term" value="F:pyridoxal phosphate binding"/>
    <property type="evidence" value="ECO:0007669"/>
    <property type="project" value="TreeGrafter"/>
</dbReference>
<dbReference type="GO" id="GO:0008483">
    <property type="term" value="F:transaminase activity"/>
    <property type="evidence" value="ECO:0007669"/>
    <property type="project" value="TreeGrafter"/>
</dbReference>
<dbReference type="InterPro" id="IPR015422">
    <property type="entry name" value="PyrdxlP-dep_Trfase_small"/>
</dbReference>
<gene>
    <name evidence="2" type="ORF">A2650_02375</name>
</gene>
<sequence length="388" mass="43684">MFGEREIASVLECLNNDWLGIGRYTKTFEKQVAEIFGQNFALFVNSGSSANLLAIRALLGKVRGGKVITPACTFATTVNPLIESGLIPVFVDVEPDTYNVDLNLVEGAIDSDTVGLMIPHLIGNLNDMAELRRMADDHNLVLIEDSCDSIGGTIRGEPTGKYADASTTSFYASHIITAMGGGGMVMFKNKADADFTQIVRDWGRASAEYYDEHPDIRFNFFLNDIQYDGKFVFRELGFNFKALDPQAAFGLVQLSRLSEFDQIRKRNFKVLYDFFAGFPEHFVLPRQAVTKSDVRWLAFPFTIREDSSIKRTELMLYMEGKNIQTRVLFAGNILRHPPYKNINHRVYGDLVNSDMIMAQGLLIGCHHGLRQEHLGYVMDVVTDYLRKV</sequence>
<dbReference type="Pfam" id="PF01041">
    <property type="entry name" value="DegT_DnrJ_EryC1"/>
    <property type="match status" value="1"/>
</dbReference>
<dbReference type="SUPFAM" id="SSF53383">
    <property type="entry name" value="PLP-dependent transferases"/>
    <property type="match status" value="1"/>
</dbReference>
<dbReference type="EMBL" id="MGJD01000008">
    <property type="protein sequence ID" value="OGN01240.1"/>
    <property type="molecule type" value="Genomic_DNA"/>
</dbReference>
<dbReference type="CDD" id="cd00616">
    <property type="entry name" value="AHBA_syn"/>
    <property type="match status" value="1"/>
</dbReference>
<dbReference type="Gene3D" id="3.40.640.10">
    <property type="entry name" value="Type I PLP-dependent aspartate aminotransferase-like (Major domain)"/>
    <property type="match status" value="1"/>
</dbReference>
<evidence type="ECO:0000256" key="1">
    <source>
        <dbReference type="RuleBase" id="RU004508"/>
    </source>
</evidence>
<proteinExistence type="inferred from homology"/>
<dbReference type="PANTHER" id="PTHR30244:SF34">
    <property type="entry name" value="DTDP-4-AMINO-4,6-DIDEOXYGALACTOSE TRANSAMINASE"/>
    <property type="match status" value="1"/>
</dbReference>
<evidence type="ECO:0000313" key="3">
    <source>
        <dbReference type="Proteomes" id="UP000177117"/>
    </source>
</evidence>
<evidence type="ECO:0000313" key="2">
    <source>
        <dbReference type="EMBL" id="OGN01240.1"/>
    </source>
</evidence>
<reference evidence="2 3" key="1">
    <citation type="journal article" date="2016" name="Nat. Commun.">
        <title>Thousands of microbial genomes shed light on interconnected biogeochemical processes in an aquifer system.</title>
        <authorList>
            <person name="Anantharaman K."/>
            <person name="Brown C.T."/>
            <person name="Hug L.A."/>
            <person name="Sharon I."/>
            <person name="Castelle C.J."/>
            <person name="Probst A.J."/>
            <person name="Thomas B.C."/>
            <person name="Singh A."/>
            <person name="Wilkins M.J."/>
            <person name="Karaoz U."/>
            <person name="Brodie E.L."/>
            <person name="Williams K.H."/>
            <person name="Hubbard S.S."/>
            <person name="Banfield J.F."/>
        </authorList>
    </citation>
    <scope>NUCLEOTIDE SEQUENCE [LARGE SCALE GENOMIC DNA]</scope>
</reference>
<dbReference type="InterPro" id="IPR015424">
    <property type="entry name" value="PyrdxlP-dep_Trfase"/>
</dbReference>
<dbReference type="Gene3D" id="3.90.1150.10">
    <property type="entry name" value="Aspartate Aminotransferase, domain 1"/>
    <property type="match status" value="1"/>
</dbReference>